<proteinExistence type="predicted"/>
<sequence length="94" mass="10153">MSVSRCQVCGSIAPPIGSQCVNTRTHQCGYSPFMAVHSCVMQQGTAGSHIDHTCAGPQVDHFLNEILRSASDDDEHVDVIKFCAVSDKKLYDGL</sequence>
<name>A0A5B9QMK4_9BACT</name>
<accession>A0A5B9QMK4</accession>
<gene>
    <name evidence="1" type="ORF">UC8_21700</name>
</gene>
<dbReference type="Proteomes" id="UP000325286">
    <property type="component" value="Chromosome"/>
</dbReference>
<reference evidence="1 2" key="1">
    <citation type="submission" date="2019-08" db="EMBL/GenBank/DDBJ databases">
        <title>Deep-cultivation of Planctomycetes and their phenomic and genomic characterization uncovers novel biology.</title>
        <authorList>
            <person name="Wiegand S."/>
            <person name="Jogler M."/>
            <person name="Boedeker C."/>
            <person name="Pinto D."/>
            <person name="Vollmers J."/>
            <person name="Rivas-Marin E."/>
            <person name="Kohn T."/>
            <person name="Peeters S.H."/>
            <person name="Heuer A."/>
            <person name="Rast P."/>
            <person name="Oberbeckmann S."/>
            <person name="Bunk B."/>
            <person name="Jeske O."/>
            <person name="Meyerdierks A."/>
            <person name="Storesund J.E."/>
            <person name="Kallscheuer N."/>
            <person name="Luecker S."/>
            <person name="Lage O.M."/>
            <person name="Pohl T."/>
            <person name="Merkel B.J."/>
            <person name="Hornburger P."/>
            <person name="Mueller R.-W."/>
            <person name="Bruemmer F."/>
            <person name="Labrenz M."/>
            <person name="Spormann A.M."/>
            <person name="Op den Camp H."/>
            <person name="Overmann J."/>
            <person name="Amann R."/>
            <person name="Jetten M.S.M."/>
            <person name="Mascher T."/>
            <person name="Medema M.H."/>
            <person name="Devos D.P."/>
            <person name="Kaster A.-K."/>
            <person name="Ovreas L."/>
            <person name="Rohde M."/>
            <person name="Galperin M.Y."/>
            <person name="Jogler C."/>
        </authorList>
    </citation>
    <scope>NUCLEOTIDE SEQUENCE [LARGE SCALE GENOMIC DNA]</scope>
    <source>
        <strain evidence="1 2">UC8</strain>
    </source>
</reference>
<keyword evidence="2" id="KW-1185">Reference proteome</keyword>
<dbReference type="EMBL" id="CP042914">
    <property type="protein sequence ID" value="QEG40164.1"/>
    <property type="molecule type" value="Genomic_DNA"/>
</dbReference>
<dbReference type="AlphaFoldDB" id="A0A5B9QMK4"/>
<evidence type="ECO:0000313" key="2">
    <source>
        <dbReference type="Proteomes" id="UP000325286"/>
    </source>
</evidence>
<dbReference type="KEGG" id="rul:UC8_21700"/>
<organism evidence="1 2">
    <name type="scientific">Roseimaritima ulvae</name>
    <dbReference type="NCBI Taxonomy" id="980254"/>
    <lineage>
        <taxon>Bacteria</taxon>
        <taxon>Pseudomonadati</taxon>
        <taxon>Planctomycetota</taxon>
        <taxon>Planctomycetia</taxon>
        <taxon>Pirellulales</taxon>
        <taxon>Pirellulaceae</taxon>
        <taxon>Roseimaritima</taxon>
    </lineage>
</organism>
<protein>
    <submittedName>
        <fullName evidence="1">Uncharacterized protein</fullName>
    </submittedName>
</protein>
<evidence type="ECO:0000313" key="1">
    <source>
        <dbReference type="EMBL" id="QEG40164.1"/>
    </source>
</evidence>